<dbReference type="Proteomes" id="UP001597059">
    <property type="component" value="Unassembled WGS sequence"/>
</dbReference>
<dbReference type="Gene3D" id="3.40.390.70">
    <property type="match status" value="1"/>
</dbReference>
<dbReference type="PIRSF" id="PIRSF012641">
    <property type="entry name" value="UCP012641"/>
    <property type="match status" value="1"/>
</dbReference>
<dbReference type="InterPro" id="IPR031321">
    <property type="entry name" value="UCP012641"/>
</dbReference>
<evidence type="ECO:0000259" key="1">
    <source>
        <dbReference type="Pfam" id="PF10005"/>
    </source>
</evidence>
<dbReference type="InterPro" id="IPR011201">
    <property type="entry name" value="Zinc-ribbon_6_bact"/>
</dbReference>
<proteinExistence type="predicted"/>
<feature type="domain" description="Zinc-ribbon" evidence="1">
    <location>
        <begin position="3"/>
        <end position="92"/>
    </location>
</feature>
<accession>A0ABW4AV83</accession>
<dbReference type="EMBL" id="JBHTMN010000002">
    <property type="protein sequence ID" value="MFD1381834.1"/>
    <property type="molecule type" value="Genomic_DNA"/>
</dbReference>
<reference evidence="3" key="1">
    <citation type="journal article" date="2019" name="Int. J. Syst. Evol. Microbiol.">
        <title>The Global Catalogue of Microorganisms (GCM) 10K type strain sequencing project: providing services to taxonomists for standard genome sequencing and annotation.</title>
        <authorList>
            <consortium name="The Broad Institute Genomics Platform"/>
            <consortium name="The Broad Institute Genome Sequencing Center for Infectious Disease"/>
            <person name="Wu L."/>
            <person name="Ma J."/>
        </authorList>
    </citation>
    <scope>NUCLEOTIDE SEQUENCE [LARGE SCALE GENOMIC DNA]</scope>
    <source>
        <strain evidence="3">JCM 30774</strain>
    </source>
</reference>
<dbReference type="Pfam" id="PF15887">
    <property type="entry name" value="Peptidase_Mx"/>
    <property type="match status" value="1"/>
</dbReference>
<sequence length="353" mass="40390">MQLFNCQQCGQTLLFENTQCEACQAQLGFIPELLTLSALTPLENGYQAQGDTSGQIWHFCANHQHNVCNWMVKEEGTLCEACDLNRHIPNLAGIEEHQAWQQLESAKHRLVFSLLKLKLPVISKKEDPQDGLSFDFISEENQIPEDAQSTTGHALGQITINTAEADPVDREQVRQDMNESYRTLIGHFRHEVGHYYWDQLIAPNAQLLEQYRAMFGDERANYSDALQQHYSQPQPDWQTSFVSSYAASHPWEDWAETWAHYLHILDTLETAYEFGLQVQPPNPSHQALATQASLDPYQHGNFEDILNQYLPLTFAVNNLNRSMGQPDLYPFIIAPAVREKLSFIHQVVQSYSQ</sequence>
<evidence type="ECO:0000313" key="3">
    <source>
        <dbReference type="Proteomes" id="UP001597059"/>
    </source>
</evidence>
<evidence type="ECO:0000313" key="2">
    <source>
        <dbReference type="EMBL" id="MFD1381834.1"/>
    </source>
</evidence>
<gene>
    <name evidence="2" type="ORF">ACFQ45_00530</name>
</gene>
<organism evidence="2 3">
    <name type="scientific">Rhodanobacter aciditrophus</name>
    <dbReference type="NCBI Taxonomy" id="1623218"/>
    <lineage>
        <taxon>Bacteria</taxon>
        <taxon>Pseudomonadati</taxon>
        <taxon>Pseudomonadota</taxon>
        <taxon>Gammaproteobacteria</taxon>
        <taxon>Lysobacterales</taxon>
        <taxon>Rhodanobacteraceae</taxon>
        <taxon>Rhodanobacter</taxon>
    </lineage>
</organism>
<dbReference type="RefSeq" id="WP_377364238.1">
    <property type="nucleotide sequence ID" value="NZ_JBHTMN010000002.1"/>
</dbReference>
<protein>
    <submittedName>
        <fullName evidence="2">Zinc-binding metallopeptidase</fullName>
    </submittedName>
</protein>
<comment type="caution">
    <text evidence="2">The sequence shown here is derived from an EMBL/GenBank/DDBJ whole genome shotgun (WGS) entry which is preliminary data.</text>
</comment>
<dbReference type="Pfam" id="PF10005">
    <property type="entry name" value="Zn_ribbon_DZR_6"/>
    <property type="match status" value="1"/>
</dbReference>
<keyword evidence="3" id="KW-1185">Reference proteome</keyword>
<name>A0ABW4AV83_9GAMM</name>